<comment type="subcellular location">
    <subcellularLocation>
        <location evidence="1">Membrane</location>
        <topology evidence="1">Multi-pass membrane protein</topology>
    </subcellularLocation>
</comment>
<evidence type="ECO:0000313" key="12">
    <source>
        <dbReference type="Proteomes" id="UP001275440"/>
    </source>
</evidence>
<keyword evidence="7 9" id="KW-0472">Membrane</keyword>
<name>A0ABU3WM45_9NOCA</name>
<comment type="function">
    <text evidence="9">Part of the ABC transporter complex (TC 3.A.1.6.1) involved in sulfate/thiosulfate import.</text>
</comment>
<reference evidence="11 12" key="1">
    <citation type="submission" date="2019-10" db="EMBL/GenBank/DDBJ databases">
        <title>Draft Genome Assembly of Rhodococcus zopfii DSM44189.</title>
        <authorList>
            <person name="Sutton J.M."/>
            <person name="Akob D.M."/>
            <person name="Bushman T.J."/>
        </authorList>
    </citation>
    <scope>NUCLEOTIDE SEQUENCE [LARGE SCALE GENOMIC DNA]</scope>
    <source>
        <strain evidence="11 12">DSM 44189</strain>
    </source>
</reference>
<keyword evidence="5 9" id="KW-1133">Transmembrane helix</keyword>
<dbReference type="Gene3D" id="1.10.3720.10">
    <property type="entry name" value="MetI-like"/>
    <property type="match status" value="1"/>
</dbReference>
<accession>A0ABU3WM45</accession>
<evidence type="ECO:0000256" key="4">
    <source>
        <dbReference type="ARBA" id="ARBA00022692"/>
    </source>
</evidence>
<feature type="transmembrane region" description="Helical" evidence="9">
    <location>
        <begin position="151"/>
        <end position="172"/>
    </location>
</feature>
<keyword evidence="6 9" id="KW-0764">Sulfate transport</keyword>
<comment type="subunit">
    <text evidence="2">The complex is composed of two ATP-binding proteins (CysA), two transmembrane proteins (CysT and CysW) and a solute-binding protein (CysP).</text>
</comment>
<dbReference type="NCBIfam" id="TIGR02139">
    <property type="entry name" value="permease_CysT"/>
    <property type="match status" value="1"/>
</dbReference>
<dbReference type="Pfam" id="PF00528">
    <property type="entry name" value="BPD_transp_1"/>
    <property type="match status" value="1"/>
</dbReference>
<dbReference type="InterPro" id="IPR000515">
    <property type="entry name" value="MetI-like"/>
</dbReference>
<feature type="transmembrane region" description="Helical" evidence="9">
    <location>
        <begin position="118"/>
        <end position="139"/>
    </location>
</feature>
<dbReference type="InterPro" id="IPR035906">
    <property type="entry name" value="MetI-like_sf"/>
</dbReference>
<comment type="similarity">
    <text evidence="9">Belongs to the binding-protein-dependent transport system permease family. CysTW subfamily.</text>
</comment>
<gene>
    <name evidence="11" type="primary">cysT</name>
    <name evidence="11" type="ORF">F8M49_05910</name>
</gene>
<comment type="caution">
    <text evidence="11">The sequence shown here is derived from an EMBL/GenBank/DDBJ whole genome shotgun (WGS) entry which is preliminary data.</text>
</comment>
<feature type="domain" description="ABC transmembrane type-1" evidence="10">
    <location>
        <begin position="80"/>
        <end position="276"/>
    </location>
</feature>
<keyword evidence="4 9" id="KW-0812">Transmembrane</keyword>
<dbReference type="NCBIfam" id="TIGR00969">
    <property type="entry name" value="3a0106s02"/>
    <property type="match status" value="1"/>
</dbReference>
<evidence type="ECO:0000256" key="6">
    <source>
        <dbReference type="ARBA" id="ARBA00023032"/>
    </source>
</evidence>
<organism evidence="11 12">
    <name type="scientific">Rhodococcus zopfii</name>
    <dbReference type="NCBI Taxonomy" id="43772"/>
    <lineage>
        <taxon>Bacteria</taxon>
        <taxon>Bacillati</taxon>
        <taxon>Actinomycetota</taxon>
        <taxon>Actinomycetes</taxon>
        <taxon>Mycobacteriales</taxon>
        <taxon>Nocardiaceae</taxon>
        <taxon>Rhodococcus</taxon>
    </lineage>
</organism>
<evidence type="ECO:0000313" key="11">
    <source>
        <dbReference type="EMBL" id="MDV2475075.1"/>
    </source>
</evidence>
<dbReference type="PROSITE" id="PS50928">
    <property type="entry name" value="ABC_TM1"/>
    <property type="match status" value="1"/>
</dbReference>
<dbReference type="SUPFAM" id="SSF161098">
    <property type="entry name" value="MetI-like"/>
    <property type="match status" value="1"/>
</dbReference>
<evidence type="ECO:0000256" key="1">
    <source>
        <dbReference type="ARBA" id="ARBA00004141"/>
    </source>
</evidence>
<evidence type="ECO:0000256" key="5">
    <source>
        <dbReference type="ARBA" id="ARBA00022989"/>
    </source>
</evidence>
<feature type="transmembrane region" description="Helical" evidence="9">
    <location>
        <begin position="25"/>
        <end position="55"/>
    </location>
</feature>
<evidence type="ECO:0000256" key="3">
    <source>
        <dbReference type="ARBA" id="ARBA00022448"/>
    </source>
</evidence>
<evidence type="ECO:0000256" key="9">
    <source>
        <dbReference type="RuleBase" id="RU366001"/>
    </source>
</evidence>
<dbReference type="EMBL" id="WBMO01000001">
    <property type="protein sequence ID" value="MDV2475075.1"/>
    <property type="molecule type" value="Genomic_DNA"/>
</dbReference>
<dbReference type="PANTHER" id="PTHR30406">
    <property type="entry name" value="SULFATE TRANSPORT SYSTEM PERMEASE PROTEIN"/>
    <property type="match status" value="1"/>
</dbReference>
<sequence length="291" mass="30313">MSTTETRPGAGAAAPAPGARRRKPLFAFTGTAGPLGIGVATLWLSIIVLLPLAALTTHAFDDGLSGFVDAVTAPAAIATLRVTVVVSVIVALINAVMGTLIAWVLVRDDFPGKKVVNALIDLPFALPTIVASIVLLSLYGPMSPIGLHLNATQPGLIIALAFVTLPFVVRAVQPVLIETDREVEEAAASLGADNVTIFRSVVLPTLRPAILGGAGLAFARAIGEYGSIVLIGGNIPYETQVASQYIQQQIEMDRPVNAAAVSVALLLIAFVALFVLRVAASRGRRREENDA</sequence>
<evidence type="ECO:0000256" key="8">
    <source>
        <dbReference type="ARBA" id="ARBA00025323"/>
    </source>
</evidence>
<comment type="caution">
    <text evidence="9">Lacks conserved residue(s) required for the propagation of feature annotation.</text>
</comment>
<dbReference type="RefSeq" id="WP_072812723.1">
    <property type="nucleotide sequence ID" value="NZ_JAHWLX010000119.1"/>
</dbReference>
<dbReference type="InterPro" id="IPR011865">
    <property type="entry name" value="CysT_permease"/>
</dbReference>
<keyword evidence="12" id="KW-1185">Reference proteome</keyword>
<dbReference type="PANTHER" id="PTHR30406:SF8">
    <property type="entry name" value="SULFATE TRANSPORT SYSTEM PERMEASE PROTEIN CYST"/>
    <property type="match status" value="1"/>
</dbReference>
<dbReference type="Proteomes" id="UP001275440">
    <property type="component" value="Unassembled WGS sequence"/>
</dbReference>
<protein>
    <recommendedName>
        <fullName evidence="9">Sulfate transport system permease protein CysT</fullName>
    </recommendedName>
</protein>
<feature type="transmembrane region" description="Helical" evidence="9">
    <location>
        <begin position="75"/>
        <end position="106"/>
    </location>
</feature>
<evidence type="ECO:0000259" key="10">
    <source>
        <dbReference type="PROSITE" id="PS50928"/>
    </source>
</evidence>
<comment type="function">
    <text evidence="8">Part of the ABC transporter complex CysAWTP (TC 3.A.1.6.1) involved in sulfate/thiosulfate import. Probably responsible for the translocation of the substrate across the membrane.</text>
</comment>
<keyword evidence="3 9" id="KW-0813">Transport</keyword>
<dbReference type="InterPro" id="IPR005667">
    <property type="entry name" value="Sulph_transpt2"/>
</dbReference>
<feature type="transmembrane region" description="Helical" evidence="9">
    <location>
        <begin position="255"/>
        <end position="276"/>
    </location>
</feature>
<proteinExistence type="inferred from homology"/>
<dbReference type="CDD" id="cd06261">
    <property type="entry name" value="TM_PBP2"/>
    <property type="match status" value="1"/>
</dbReference>
<evidence type="ECO:0000256" key="2">
    <source>
        <dbReference type="ARBA" id="ARBA00011779"/>
    </source>
</evidence>
<evidence type="ECO:0000256" key="7">
    <source>
        <dbReference type="ARBA" id="ARBA00023136"/>
    </source>
</evidence>